<keyword evidence="9" id="KW-0233">DNA recombination</keyword>
<keyword evidence="8" id="KW-0548">Nucleotidyltransferase</keyword>
<dbReference type="InterPro" id="IPR012337">
    <property type="entry name" value="RNaseH-like_sf"/>
</dbReference>
<accession>A0A9R1XCH9</accession>
<evidence type="ECO:0008006" key="12">
    <source>
        <dbReference type="Google" id="ProtNLM"/>
    </source>
</evidence>
<dbReference type="GO" id="GO:0016787">
    <property type="term" value="F:hydrolase activity"/>
    <property type="evidence" value="ECO:0007669"/>
    <property type="project" value="UniProtKB-KW"/>
</dbReference>
<dbReference type="InterPro" id="IPR036397">
    <property type="entry name" value="RNaseH_sf"/>
</dbReference>
<dbReference type="GO" id="GO:0003887">
    <property type="term" value="F:DNA-directed DNA polymerase activity"/>
    <property type="evidence" value="ECO:0007669"/>
    <property type="project" value="UniProtKB-KW"/>
</dbReference>
<dbReference type="Gene3D" id="3.30.420.10">
    <property type="entry name" value="Ribonuclease H-like superfamily/Ribonuclease H"/>
    <property type="match status" value="1"/>
</dbReference>
<reference evidence="10 11" key="1">
    <citation type="journal article" date="2017" name="Nat. Commun.">
        <title>Genome assembly with in vitro proximity ligation data and whole-genome triplication in lettuce.</title>
        <authorList>
            <person name="Reyes-Chin-Wo S."/>
            <person name="Wang Z."/>
            <person name="Yang X."/>
            <person name="Kozik A."/>
            <person name="Arikit S."/>
            <person name="Song C."/>
            <person name="Xia L."/>
            <person name="Froenicke L."/>
            <person name="Lavelle D.O."/>
            <person name="Truco M.J."/>
            <person name="Xia R."/>
            <person name="Zhu S."/>
            <person name="Xu C."/>
            <person name="Xu H."/>
            <person name="Xu X."/>
            <person name="Cox K."/>
            <person name="Korf I."/>
            <person name="Meyers B.C."/>
            <person name="Michelmore R.W."/>
        </authorList>
    </citation>
    <scope>NUCLEOTIDE SEQUENCE [LARGE SCALE GENOMIC DNA]</scope>
    <source>
        <strain evidence="11">cv. Salinas</strain>
        <tissue evidence="10">Seedlings</tissue>
    </source>
</reference>
<evidence type="ECO:0000256" key="6">
    <source>
        <dbReference type="ARBA" id="ARBA00022908"/>
    </source>
</evidence>
<dbReference type="GO" id="GO:0004519">
    <property type="term" value="F:endonuclease activity"/>
    <property type="evidence" value="ECO:0007669"/>
    <property type="project" value="UniProtKB-KW"/>
</dbReference>
<sequence>MKEKSETFSKFQEFKTTVEGEVRMNIRCLCSDNGGKYTSEEFNRYLQECGIRHQLTYANTPQQNDLEIIEEILKQKMGEHIAQIWLSVDMSEDPSDSNVTEQEVTRIGDVGERETLPPQLQRTGRIRKPNPKYVNVAILEDCIKESKTYEEAFQNKAWQKAMEEEVIAL</sequence>
<keyword evidence="3" id="KW-0255">Endonuclease</keyword>
<name>A0A9R1XCH9_LACSA</name>
<keyword evidence="6" id="KW-0229">DNA integration</keyword>
<dbReference type="EMBL" id="NBSK02000005">
    <property type="protein sequence ID" value="KAJ0207696.1"/>
    <property type="molecule type" value="Genomic_DNA"/>
</dbReference>
<evidence type="ECO:0000256" key="8">
    <source>
        <dbReference type="ARBA" id="ARBA00022932"/>
    </source>
</evidence>
<dbReference type="PANTHER" id="PTHR42648">
    <property type="entry name" value="TRANSPOSASE, PUTATIVE-RELATED"/>
    <property type="match status" value="1"/>
</dbReference>
<dbReference type="GO" id="GO:0003964">
    <property type="term" value="F:RNA-directed DNA polymerase activity"/>
    <property type="evidence" value="ECO:0007669"/>
    <property type="project" value="UniProtKB-KW"/>
</dbReference>
<keyword evidence="8" id="KW-0808">Transferase</keyword>
<dbReference type="GO" id="GO:0015074">
    <property type="term" value="P:DNA integration"/>
    <property type="evidence" value="ECO:0007669"/>
    <property type="project" value="UniProtKB-KW"/>
</dbReference>
<keyword evidence="8" id="KW-0239">DNA-directed DNA polymerase</keyword>
<protein>
    <recommendedName>
        <fullName evidence="12">Integrase catalytic domain-containing protein</fullName>
    </recommendedName>
</protein>
<evidence type="ECO:0000313" key="11">
    <source>
        <dbReference type="Proteomes" id="UP000235145"/>
    </source>
</evidence>
<keyword evidence="7" id="KW-0695">RNA-directed DNA polymerase</keyword>
<evidence type="ECO:0000256" key="1">
    <source>
        <dbReference type="ARBA" id="ARBA00022722"/>
    </source>
</evidence>
<dbReference type="GO" id="GO:0003676">
    <property type="term" value="F:nucleic acid binding"/>
    <property type="evidence" value="ECO:0007669"/>
    <property type="project" value="InterPro"/>
</dbReference>
<dbReference type="GO" id="GO:0046872">
    <property type="term" value="F:metal ion binding"/>
    <property type="evidence" value="ECO:0007669"/>
    <property type="project" value="UniProtKB-KW"/>
</dbReference>
<dbReference type="GO" id="GO:0006310">
    <property type="term" value="P:DNA recombination"/>
    <property type="evidence" value="ECO:0007669"/>
    <property type="project" value="UniProtKB-KW"/>
</dbReference>
<keyword evidence="1" id="KW-0540">Nuclease</keyword>
<keyword evidence="4" id="KW-0378">Hydrolase</keyword>
<dbReference type="AlphaFoldDB" id="A0A9R1XCH9"/>
<organism evidence="10 11">
    <name type="scientific">Lactuca sativa</name>
    <name type="common">Garden lettuce</name>
    <dbReference type="NCBI Taxonomy" id="4236"/>
    <lineage>
        <taxon>Eukaryota</taxon>
        <taxon>Viridiplantae</taxon>
        <taxon>Streptophyta</taxon>
        <taxon>Embryophyta</taxon>
        <taxon>Tracheophyta</taxon>
        <taxon>Spermatophyta</taxon>
        <taxon>Magnoliopsida</taxon>
        <taxon>eudicotyledons</taxon>
        <taxon>Gunneridae</taxon>
        <taxon>Pentapetalae</taxon>
        <taxon>asterids</taxon>
        <taxon>campanulids</taxon>
        <taxon>Asterales</taxon>
        <taxon>Asteraceae</taxon>
        <taxon>Cichorioideae</taxon>
        <taxon>Cichorieae</taxon>
        <taxon>Lactucinae</taxon>
        <taxon>Lactuca</taxon>
    </lineage>
</organism>
<evidence type="ECO:0000256" key="4">
    <source>
        <dbReference type="ARBA" id="ARBA00022801"/>
    </source>
</evidence>
<dbReference type="PANTHER" id="PTHR42648:SF11">
    <property type="entry name" value="TRANSPOSON TY4-P GAG-POL POLYPROTEIN"/>
    <property type="match status" value="1"/>
</dbReference>
<comment type="caution">
    <text evidence="10">The sequence shown here is derived from an EMBL/GenBank/DDBJ whole genome shotgun (WGS) entry which is preliminary data.</text>
</comment>
<gene>
    <name evidence="10" type="ORF">LSAT_V11C500296640</name>
</gene>
<proteinExistence type="predicted"/>
<dbReference type="SUPFAM" id="SSF53098">
    <property type="entry name" value="Ribonuclease H-like"/>
    <property type="match status" value="1"/>
</dbReference>
<evidence type="ECO:0000256" key="3">
    <source>
        <dbReference type="ARBA" id="ARBA00022759"/>
    </source>
</evidence>
<evidence type="ECO:0000256" key="2">
    <source>
        <dbReference type="ARBA" id="ARBA00022723"/>
    </source>
</evidence>
<evidence type="ECO:0000256" key="5">
    <source>
        <dbReference type="ARBA" id="ARBA00022842"/>
    </source>
</evidence>
<evidence type="ECO:0000256" key="9">
    <source>
        <dbReference type="ARBA" id="ARBA00023172"/>
    </source>
</evidence>
<evidence type="ECO:0000313" key="10">
    <source>
        <dbReference type="EMBL" id="KAJ0207696.1"/>
    </source>
</evidence>
<dbReference type="Proteomes" id="UP000235145">
    <property type="component" value="Unassembled WGS sequence"/>
</dbReference>
<keyword evidence="2" id="KW-0479">Metal-binding</keyword>
<evidence type="ECO:0000256" key="7">
    <source>
        <dbReference type="ARBA" id="ARBA00022918"/>
    </source>
</evidence>
<keyword evidence="5" id="KW-0460">Magnesium</keyword>
<dbReference type="InterPro" id="IPR039537">
    <property type="entry name" value="Retrotran_Ty1/copia-like"/>
</dbReference>
<keyword evidence="11" id="KW-1185">Reference proteome</keyword>